<keyword evidence="3" id="KW-1185">Reference proteome</keyword>
<evidence type="ECO:0000259" key="1">
    <source>
        <dbReference type="PROSITE" id="PS50003"/>
    </source>
</evidence>
<dbReference type="CDD" id="cd00821">
    <property type="entry name" value="PH"/>
    <property type="match status" value="1"/>
</dbReference>
<proteinExistence type="predicted"/>
<gene>
    <name evidence="2" type="ORF">O9G_006006</name>
</gene>
<dbReference type="InterPro" id="IPR011993">
    <property type="entry name" value="PH-like_dom_sf"/>
</dbReference>
<evidence type="ECO:0000313" key="3">
    <source>
        <dbReference type="Proteomes" id="UP000030755"/>
    </source>
</evidence>
<dbReference type="InterPro" id="IPR001849">
    <property type="entry name" value="PH_domain"/>
</dbReference>
<name>A0A075AUZ5_ROZAC</name>
<feature type="domain" description="PH" evidence="1">
    <location>
        <begin position="299"/>
        <end position="394"/>
    </location>
</feature>
<sequence>MTIATLHGNILAFYDDEYMRQVNVLVLLNDVKEVKQSKEKEHAIELVMKDGTSFLIVCQLQFDNWMDAFQEAIENSKPFDFEAHKETYQIFLDGKADNDSAVEDDLEVVGEVIEIPKDVSFLIVCQLQFDNWMDAFEEAIENFKPFDFEAHKETYQIFLDGKADNDSAVEDDLEVVGEAIEIPENALPAPSSEDDDMVEGVEKDSNWVGWWPFSAKNDTACQTNENEEEDDTLPNNVGAEVEKVGWFPKLTKVEKVDAQVQTGKQPFFMAYIKDLVDKALERTVSASSKSAKAEVKKEMLSIKGQLGKSGSKMPLNFNWYLRYFEVEGTSFTYFKSKDSTDLKEYKIEKDTIIKVMDEETAVFQIKFAEKKFVLMARDTVEMHSWVNTLKFIKHSI</sequence>
<dbReference type="AlphaFoldDB" id="A0A075AUZ5"/>
<dbReference type="Gene3D" id="2.30.29.30">
    <property type="entry name" value="Pleckstrin-homology domain (PH domain)/Phosphotyrosine-binding domain (PTB)"/>
    <property type="match status" value="2"/>
</dbReference>
<protein>
    <recommendedName>
        <fullName evidence="1">PH domain-containing protein</fullName>
    </recommendedName>
</protein>
<dbReference type="SUPFAM" id="SSF50729">
    <property type="entry name" value="PH domain-like"/>
    <property type="match status" value="2"/>
</dbReference>
<evidence type="ECO:0000313" key="2">
    <source>
        <dbReference type="EMBL" id="EPZ33990.1"/>
    </source>
</evidence>
<dbReference type="Pfam" id="PF00169">
    <property type="entry name" value="PH"/>
    <property type="match status" value="1"/>
</dbReference>
<dbReference type="HOGENOM" id="CLU_696669_0_0_1"/>
<dbReference type="EMBL" id="KE561015">
    <property type="protein sequence ID" value="EPZ33990.1"/>
    <property type="molecule type" value="Genomic_DNA"/>
</dbReference>
<organism evidence="2 3">
    <name type="scientific">Rozella allomycis (strain CSF55)</name>
    <dbReference type="NCBI Taxonomy" id="988480"/>
    <lineage>
        <taxon>Eukaryota</taxon>
        <taxon>Fungi</taxon>
        <taxon>Fungi incertae sedis</taxon>
        <taxon>Cryptomycota</taxon>
        <taxon>Cryptomycota incertae sedis</taxon>
        <taxon>Rozella</taxon>
    </lineage>
</organism>
<dbReference type="Proteomes" id="UP000030755">
    <property type="component" value="Unassembled WGS sequence"/>
</dbReference>
<reference evidence="2 3" key="1">
    <citation type="journal article" date="2013" name="Curr. Biol.">
        <title>Shared signatures of parasitism and phylogenomics unite Cryptomycota and microsporidia.</title>
        <authorList>
            <person name="James T.Y."/>
            <person name="Pelin A."/>
            <person name="Bonen L."/>
            <person name="Ahrendt S."/>
            <person name="Sain D."/>
            <person name="Corradi N."/>
            <person name="Stajich J.E."/>
        </authorList>
    </citation>
    <scope>NUCLEOTIDE SEQUENCE [LARGE SCALE GENOMIC DNA]</scope>
    <source>
        <strain evidence="2 3">CSF55</strain>
    </source>
</reference>
<dbReference type="PROSITE" id="PS50003">
    <property type="entry name" value="PH_DOMAIN"/>
    <property type="match status" value="1"/>
</dbReference>
<accession>A0A075AUZ5</accession>
<dbReference type="SMART" id="SM00233">
    <property type="entry name" value="PH"/>
    <property type="match status" value="1"/>
</dbReference>